<keyword evidence="4" id="KW-0808">Transferase</keyword>
<evidence type="ECO:0000313" key="10">
    <source>
        <dbReference type="EMBL" id="MFG3818780.1"/>
    </source>
</evidence>
<gene>
    <name evidence="10" type="ORF">VPK24_14115</name>
</gene>
<dbReference type="InterPro" id="IPR006380">
    <property type="entry name" value="SPP-like_dom"/>
</dbReference>
<evidence type="ECO:0000256" key="4">
    <source>
        <dbReference type="ARBA" id="ARBA00022679"/>
    </source>
</evidence>
<keyword evidence="11" id="KW-1185">Reference proteome</keyword>
<dbReference type="InterPro" id="IPR023214">
    <property type="entry name" value="HAD_sf"/>
</dbReference>
<dbReference type="Pfam" id="PF05116">
    <property type="entry name" value="S6PP"/>
    <property type="match status" value="1"/>
</dbReference>
<dbReference type="InterPro" id="IPR006379">
    <property type="entry name" value="HAD-SF_hydro_IIB"/>
</dbReference>
<dbReference type="InterPro" id="IPR036412">
    <property type="entry name" value="HAD-like_sf"/>
</dbReference>
<evidence type="ECO:0000259" key="8">
    <source>
        <dbReference type="Pfam" id="PF05116"/>
    </source>
</evidence>
<evidence type="ECO:0000313" key="11">
    <source>
        <dbReference type="Proteomes" id="UP001604335"/>
    </source>
</evidence>
<feature type="region of interest" description="Disordered" evidence="6">
    <location>
        <begin position="742"/>
        <end position="761"/>
    </location>
</feature>
<dbReference type="SUPFAM" id="SSF56784">
    <property type="entry name" value="HAD-like"/>
    <property type="match status" value="1"/>
</dbReference>
<dbReference type="PANTHER" id="PTHR46039">
    <property type="entry name" value="SUCROSE-PHOSPHATE SYNTHASE 3-RELATED"/>
    <property type="match status" value="1"/>
</dbReference>
<evidence type="ECO:0000259" key="7">
    <source>
        <dbReference type="Pfam" id="PF00534"/>
    </source>
</evidence>
<dbReference type="NCBIfam" id="TIGR02472">
    <property type="entry name" value="sucr_P_syn_N"/>
    <property type="match status" value="1"/>
</dbReference>
<dbReference type="Gene3D" id="3.90.1070.10">
    <property type="match status" value="1"/>
</dbReference>
<evidence type="ECO:0000256" key="3">
    <source>
        <dbReference type="ARBA" id="ARBA00022676"/>
    </source>
</evidence>
<dbReference type="EMBL" id="JAZAQF010000082">
    <property type="protein sequence ID" value="MFG3818780.1"/>
    <property type="molecule type" value="Genomic_DNA"/>
</dbReference>
<dbReference type="SFLD" id="SFLDS00003">
    <property type="entry name" value="Haloacid_Dehalogenase"/>
    <property type="match status" value="1"/>
</dbReference>
<dbReference type="RefSeq" id="WP_393014326.1">
    <property type="nucleotide sequence ID" value="NZ_JAZAQF010000082.1"/>
</dbReference>
<organism evidence="10 11">
    <name type="scientific">Limnothrix redekei LRLZ20PSL1</name>
    <dbReference type="NCBI Taxonomy" id="3112953"/>
    <lineage>
        <taxon>Bacteria</taxon>
        <taxon>Bacillati</taxon>
        <taxon>Cyanobacteriota</taxon>
        <taxon>Cyanophyceae</taxon>
        <taxon>Pseudanabaenales</taxon>
        <taxon>Pseudanabaenaceae</taxon>
        <taxon>Limnothrix</taxon>
    </lineage>
</organism>
<feature type="domain" description="Sucrose phosphatase-like" evidence="8">
    <location>
        <begin position="481"/>
        <end position="717"/>
    </location>
</feature>
<dbReference type="Gene3D" id="3.40.50.1000">
    <property type="entry name" value="HAD superfamily/HAD-like"/>
    <property type="match status" value="1"/>
</dbReference>
<dbReference type="EC" id="2.4.1.14" evidence="2"/>
<dbReference type="CDD" id="cd03800">
    <property type="entry name" value="GT4_sucrose_synthase"/>
    <property type="match status" value="1"/>
</dbReference>
<keyword evidence="3" id="KW-0328">Glycosyltransferase</keyword>
<dbReference type="Gene3D" id="3.40.50.2000">
    <property type="entry name" value="Glycogen Phosphorylase B"/>
    <property type="match status" value="2"/>
</dbReference>
<sequence length="761" mass="84841">MTDLKNLYIVTISIHGLLRGSNLELGRDADTGGQTKYVVELARSLAQRPEIDRVDLITRRIQDPKVSADYAQPIEPLSPKSQIVRLPAGPRRYLRKEVLWPHLDIFADEVLRYLRTVGRTPDLIHSHYADAGYVGSRVAGWLGVPLVHTGHSLGRVKLQRMLEQGSKPAALEEQFHFNTRIEAEEVTLASASLIVASTQQEVQEQYQVYDNYQPDRMVVIPPGTELQQFYPPPAQWPTPPIQAQLDRFLTDPQKPMILALSRAERRKNVASLVQAYGESPELQSLANLVLVLGSRTDIAAMEPGPRQVMTELMLLIDRYDLYGKVAYPKQHQSTDVADLYRLATQTRGVFINPALTEPFGLTLIEAAASGLPVVATNDGGPRDILAACANGQLVDPLNLDQIRSALYQALTQPDRWQQWSEQGLAGVRRTFSWEAHTEKYLQQIRQLLQPKALHVGSALSVTTPAHRQRQEVSTNPLIRAEHLFISDIDNTLIGDREGLDQLLAQLLVGDRAIGFGVATGRTLPSALETLQDWHIPLPDVLITAVGSEIHYGPDLVPDTRWRQYISHNWQPNAIRSALNDMEGLVLQPAANQRSHKISYWIDPQIAPQVRHIRQYLRRQGLNVRLISSHGQYLDILPWRASKGDALRYCALKWGFSIKNLLVAGDSGNDVSMLRGNTRAVVVGNHSRELDRLRTHPNIYFAGGHYAWGILEGLAHYQIPGFGDQPPSPLVYPSPIARFGSSSIAGDHPGGPKHPPLQRALS</sequence>
<dbReference type="Pfam" id="PF00534">
    <property type="entry name" value="Glycos_transf_1"/>
    <property type="match status" value="1"/>
</dbReference>
<comment type="similarity">
    <text evidence="1">Belongs to the glycosyltransferase 1 family.</text>
</comment>
<keyword evidence="10" id="KW-0378">Hydrolase</keyword>
<accession>A0ABW7CF94</accession>
<comment type="caution">
    <text evidence="10">The sequence shown here is derived from an EMBL/GenBank/DDBJ whole genome shotgun (WGS) entry which is preliminary data.</text>
</comment>
<evidence type="ECO:0000256" key="5">
    <source>
        <dbReference type="ARBA" id="ARBA00047471"/>
    </source>
</evidence>
<evidence type="ECO:0000259" key="9">
    <source>
        <dbReference type="Pfam" id="PF13439"/>
    </source>
</evidence>
<evidence type="ECO:0000256" key="2">
    <source>
        <dbReference type="ARBA" id="ARBA00012536"/>
    </source>
</evidence>
<dbReference type="InterPro" id="IPR028098">
    <property type="entry name" value="Glyco_trans_4-like_N"/>
</dbReference>
<dbReference type="Pfam" id="PF13439">
    <property type="entry name" value="Glyco_transf_4"/>
    <property type="match status" value="1"/>
</dbReference>
<dbReference type="Proteomes" id="UP001604335">
    <property type="component" value="Unassembled WGS sequence"/>
</dbReference>
<protein>
    <recommendedName>
        <fullName evidence="2">sucrose-phosphate synthase</fullName>
        <ecNumber evidence="2">2.4.1.14</ecNumber>
    </recommendedName>
</protein>
<evidence type="ECO:0000256" key="6">
    <source>
        <dbReference type="SAM" id="MobiDB-lite"/>
    </source>
</evidence>
<name>A0ABW7CF94_9CYAN</name>
<dbReference type="InterPro" id="IPR012822">
    <property type="entry name" value="SucroseP_synth_GlycoTrfase_dom"/>
</dbReference>
<feature type="domain" description="Glycosyltransferase subfamily 4-like N-terminal" evidence="9">
    <location>
        <begin position="32"/>
        <end position="227"/>
    </location>
</feature>
<dbReference type="NCBIfam" id="TIGR01484">
    <property type="entry name" value="HAD-SF-IIB"/>
    <property type="match status" value="1"/>
</dbReference>
<dbReference type="InterPro" id="IPR044161">
    <property type="entry name" value="SPS"/>
</dbReference>
<dbReference type="GO" id="GO:0016787">
    <property type="term" value="F:hydrolase activity"/>
    <property type="evidence" value="ECO:0007669"/>
    <property type="project" value="UniProtKB-KW"/>
</dbReference>
<dbReference type="SFLD" id="SFLDG01140">
    <property type="entry name" value="C2.B:_Phosphomannomutase_and_P"/>
    <property type="match status" value="1"/>
</dbReference>
<comment type="catalytic activity">
    <reaction evidence="5">
        <text>beta-D-fructose 6-phosphate + UDP-alpha-D-glucose = sucrose 6(F)-phosphate + UDP + H(+)</text>
        <dbReference type="Rhea" id="RHEA:22172"/>
        <dbReference type="ChEBI" id="CHEBI:15378"/>
        <dbReference type="ChEBI" id="CHEBI:57634"/>
        <dbReference type="ChEBI" id="CHEBI:57723"/>
        <dbReference type="ChEBI" id="CHEBI:58223"/>
        <dbReference type="ChEBI" id="CHEBI:58885"/>
        <dbReference type="EC" id="2.4.1.14"/>
    </reaction>
</comment>
<dbReference type="InterPro" id="IPR012821">
    <property type="entry name" value="Sucrose_P_synth_Pase-like_dom"/>
</dbReference>
<dbReference type="SFLD" id="SFLDG01141">
    <property type="entry name" value="C2.B.1:_Sucrose_Phosphatase_Li"/>
    <property type="match status" value="1"/>
</dbReference>
<dbReference type="NCBIfam" id="TIGR02471">
    <property type="entry name" value="sucr_syn_bact_C"/>
    <property type="match status" value="1"/>
</dbReference>
<dbReference type="SUPFAM" id="SSF53756">
    <property type="entry name" value="UDP-Glycosyltransferase/glycogen phosphorylase"/>
    <property type="match status" value="1"/>
</dbReference>
<proteinExistence type="inferred from homology"/>
<reference evidence="11" key="1">
    <citation type="journal article" date="2024" name="Algal Res.">
        <title>Biochemical, toxicological and genomic investigation of a high-biomass producing Limnothrix strain isolated from Italian shallow drinking water reservoir.</title>
        <authorList>
            <person name="Simonazzi M."/>
            <person name="Shishido T.K."/>
            <person name="Delbaje E."/>
            <person name="Wahlsten M."/>
            <person name="Fewer D.P."/>
            <person name="Sivonen K."/>
            <person name="Pezzolesi L."/>
            <person name="Pistocchi R."/>
        </authorList>
    </citation>
    <scope>NUCLEOTIDE SEQUENCE [LARGE SCALE GENOMIC DNA]</scope>
    <source>
        <strain evidence="11">LRLZ20PSL1</strain>
    </source>
</reference>
<dbReference type="InterPro" id="IPR001296">
    <property type="entry name" value="Glyco_trans_1"/>
</dbReference>
<feature type="domain" description="Glycosyl transferase family 1" evidence="7">
    <location>
        <begin position="249"/>
        <end position="423"/>
    </location>
</feature>
<dbReference type="PANTHER" id="PTHR46039:SF5">
    <property type="entry name" value="SUCROSE-PHOSPHATE SYNTHASE 3-RELATED"/>
    <property type="match status" value="1"/>
</dbReference>
<evidence type="ECO:0000256" key="1">
    <source>
        <dbReference type="ARBA" id="ARBA00006530"/>
    </source>
</evidence>